<evidence type="ECO:0000256" key="5">
    <source>
        <dbReference type="ARBA" id="ARBA00022741"/>
    </source>
</evidence>
<dbReference type="InterPro" id="IPR011527">
    <property type="entry name" value="ABC1_TM_dom"/>
</dbReference>
<dbReference type="PANTHER" id="PTHR43394">
    <property type="entry name" value="ATP-DEPENDENT PERMEASE MDL1, MITOCHONDRIAL"/>
    <property type="match status" value="1"/>
</dbReference>
<comment type="subcellular location">
    <subcellularLocation>
        <location evidence="1">Cell membrane</location>
        <topology evidence="1">Multi-pass membrane protein</topology>
    </subcellularLocation>
</comment>
<evidence type="ECO:0000256" key="7">
    <source>
        <dbReference type="ARBA" id="ARBA00022989"/>
    </source>
</evidence>
<organism evidence="13 14">
    <name type="scientific">Brevibacterium senegalense</name>
    <dbReference type="NCBI Taxonomy" id="1033736"/>
    <lineage>
        <taxon>Bacteria</taxon>
        <taxon>Bacillati</taxon>
        <taxon>Actinomycetota</taxon>
        <taxon>Actinomycetes</taxon>
        <taxon>Micrococcales</taxon>
        <taxon>Brevibacteriaceae</taxon>
        <taxon>Brevibacterium</taxon>
    </lineage>
</organism>
<dbReference type="EMBL" id="DYUK01000217">
    <property type="protein sequence ID" value="HJG80728.1"/>
    <property type="molecule type" value="Genomic_DNA"/>
</dbReference>
<keyword evidence="7" id="KW-1133">Transmembrane helix</keyword>
<dbReference type="FunFam" id="3.40.50.300:FF:000299">
    <property type="entry name" value="ABC transporter ATP-binding protein/permease"/>
    <property type="match status" value="1"/>
</dbReference>
<keyword evidence="4" id="KW-0812">Transmembrane</keyword>
<dbReference type="PANTHER" id="PTHR43394:SF1">
    <property type="entry name" value="ATP-BINDING CASSETTE SUB-FAMILY B MEMBER 10, MITOCHONDRIAL"/>
    <property type="match status" value="1"/>
</dbReference>
<dbReference type="GO" id="GO:0016887">
    <property type="term" value="F:ATP hydrolysis activity"/>
    <property type="evidence" value="ECO:0007669"/>
    <property type="project" value="InterPro"/>
</dbReference>
<evidence type="ECO:0000256" key="10">
    <source>
        <dbReference type="SAM" id="MobiDB-lite"/>
    </source>
</evidence>
<feature type="domain" description="ABC transmembrane type-1" evidence="12">
    <location>
        <begin position="1"/>
        <end position="66"/>
    </location>
</feature>
<dbReference type="Proteomes" id="UP000784435">
    <property type="component" value="Unassembled WGS sequence"/>
</dbReference>
<feature type="domain" description="ABC transporter" evidence="11">
    <location>
        <begin position="131"/>
        <end position="365"/>
    </location>
</feature>
<reference evidence="13" key="1">
    <citation type="journal article" date="2021" name="PeerJ">
        <title>Extensive microbial diversity within the chicken gut microbiome revealed by metagenomics and culture.</title>
        <authorList>
            <person name="Gilroy R."/>
            <person name="Ravi A."/>
            <person name="Getino M."/>
            <person name="Pursley I."/>
            <person name="Horton D.L."/>
            <person name="Alikhan N.F."/>
            <person name="Baker D."/>
            <person name="Gharbi K."/>
            <person name="Hall N."/>
            <person name="Watson M."/>
            <person name="Adriaenssens E.M."/>
            <person name="Foster-Nyarko E."/>
            <person name="Jarju S."/>
            <person name="Secka A."/>
            <person name="Antonio M."/>
            <person name="Oren A."/>
            <person name="Chaudhuri R.R."/>
            <person name="La Ragione R."/>
            <person name="Hildebrand F."/>
            <person name="Pallen M.J."/>
        </authorList>
    </citation>
    <scope>NUCLEOTIDE SEQUENCE</scope>
    <source>
        <strain evidence="13">ChiGjej5B5-7349</strain>
    </source>
</reference>
<dbReference type="AlphaFoldDB" id="A0A921SPD6"/>
<feature type="non-terminal residue" evidence="13">
    <location>
        <position position="1"/>
    </location>
</feature>
<gene>
    <name evidence="13" type="ORF">K8V08_10000</name>
</gene>
<dbReference type="GO" id="GO:0005886">
    <property type="term" value="C:plasma membrane"/>
    <property type="evidence" value="ECO:0007669"/>
    <property type="project" value="UniProtKB-SubCell"/>
</dbReference>
<keyword evidence="6 13" id="KW-0067">ATP-binding</keyword>
<evidence type="ECO:0000256" key="3">
    <source>
        <dbReference type="ARBA" id="ARBA00022475"/>
    </source>
</evidence>
<feature type="region of interest" description="Disordered" evidence="10">
    <location>
        <begin position="86"/>
        <end position="126"/>
    </location>
</feature>
<dbReference type="InterPro" id="IPR003593">
    <property type="entry name" value="AAA+_ATPase"/>
</dbReference>
<evidence type="ECO:0000256" key="6">
    <source>
        <dbReference type="ARBA" id="ARBA00022840"/>
    </source>
</evidence>
<dbReference type="InterPro" id="IPR027417">
    <property type="entry name" value="P-loop_NTPase"/>
</dbReference>
<dbReference type="PROSITE" id="PS50929">
    <property type="entry name" value="ABC_TM1F"/>
    <property type="match status" value="1"/>
</dbReference>
<dbReference type="PROSITE" id="PS50893">
    <property type="entry name" value="ABC_TRANSPORTER_2"/>
    <property type="match status" value="1"/>
</dbReference>
<name>A0A921SPD6_9MICO</name>
<evidence type="ECO:0000256" key="1">
    <source>
        <dbReference type="ARBA" id="ARBA00004651"/>
    </source>
</evidence>
<dbReference type="InterPro" id="IPR039421">
    <property type="entry name" value="Type_1_exporter"/>
</dbReference>
<dbReference type="SMART" id="SM00382">
    <property type="entry name" value="AAA"/>
    <property type="match status" value="1"/>
</dbReference>
<evidence type="ECO:0000259" key="11">
    <source>
        <dbReference type="PROSITE" id="PS50893"/>
    </source>
</evidence>
<accession>A0A921SPD6</accession>
<evidence type="ECO:0000256" key="2">
    <source>
        <dbReference type="ARBA" id="ARBA00022448"/>
    </source>
</evidence>
<reference evidence="13" key="2">
    <citation type="submission" date="2021-09" db="EMBL/GenBank/DDBJ databases">
        <authorList>
            <person name="Gilroy R."/>
        </authorList>
    </citation>
    <scope>NUCLEOTIDE SEQUENCE</scope>
    <source>
        <strain evidence="13">ChiGjej5B5-7349</strain>
    </source>
</reference>
<evidence type="ECO:0000256" key="4">
    <source>
        <dbReference type="ARBA" id="ARBA00022692"/>
    </source>
</evidence>
<protein>
    <submittedName>
        <fullName evidence="13">ABC transporter ATP-binding protein/permease</fullName>
    </submittedName>
</protein>
<keyword evidence="2" id="KW-0813">Transport</keyword>
<dbReference type="SUPFAM" id="SSF90123">
    <property type="entry name" value="ABC transporter transmembrane region"/>
    <property type="match status" value="1"/>
</dbReference>
<evidence type="ECO:0000256" key="8">
    <source>
        <dbReference type="ARBA" id="ARBA00023136"/>
    </source>
</evidence>
<evidence type="ECO:0000256" key="9">
    <source>
        <dbReference type="ARBA" id="ARBA00061644"/>
    </source>
</evidence>
<dbReference type="PROSITE" id="PS00211">
    <property type="entry name" value="ABC_TRANSPORTER_1"/>
    <property type="match status" value="1"/>
</dbReference>
<proteinExistence type="inferred from homology"/>
<evidence type="ECO:0000313" key="13">
    <source>
        <dbReference type="EMBL" id="HJG80728.1"/>
    </source>
</evidence>
<comment type="caution">
    <text evidence="13">The sequence shown here is derived from an EMBL/GenBank/DDBJ whole genome shotgun (WGS) entry which is preliminary data.</text>
</comment>
<keyword evidence="5" id="KW-0547">Nucleotide-binding</keyword>
<dbReference type="Pfam" id="PF00005">
    <property type="entry name" value="ABC_tran"/>
    <property type="match status" value="1"/>
</dbReference>
<sequence>LFNVAWFAASTRLIASLSTAAVLLAGGWLVMQESVQVGMLTAFLLYVRRFYGPLDSLVQAITMYQSASAALEKVTVVLDAAPEVVEPTSPTHLPQRAGQQDAGAGETRSNGSGPAAGGSASGGSTAGGRTIEFADVEFSYADGETVLPRFDLTIPAGQTVAVVGQTGAGKSTLVKLLTRFYDPTGGRVALDGVDLRRLADAELRDSVVMVTQESYLFGGSIAENIRLGRPQATDAEVRHAAEAVGLAPFISRLPDGYDTDVRKRGGRLSSGQRQLVSFARAFLADPDVLVLDEATAHLDIPSERLVQEALSTVLEGRTAIIIAHRLSTVEIADRVLVLDRGRIVEDDAPNTLIESGGRFARLHAAWEESRV</sequence>
<keyword evidence="3" id="KW-1003">Cell membrane</keyword>
<dbReference type="Gene3D" id="1.20.1560.10">
    <property type="entry name" value="ABC transporter type 1, transmembrane domain"/>
    <property type="match status" value="1"/>
</dbReference>
<dbReference type="GO" id="GO:0015421">
    <property type="term" value="F:ABC-type oligopeptide transporter activity"/>
    <property type="evidence" value="ECO:0007669"/>
    <property type="project" value="TreeGrafter"/>
</dbReference>
<dbReference type="GO" id="GO:0005524">
    <property type="term" value="F:ATP binding"/>
    <property type="evidence" value="ECO:0007669"/>
    <property type="project" value="UniProtKB-KW"/>
</dbReference>
<dbReference type="InterPro" id="IPR003439">
    <property type="entry name" value="ABC_transporter-like_ATP-bd"/>
</dbReference>
<keyword evidence="8" id="KW-0472">Membrane</keyword>
<evidence type="ECO:0000313" key="14">
    <source>
        <dbReference type="Proteomes" id="UP000784435"/>
    </source>
</evidence>
<dbReference type="SUPFAM" id="SSF52540">
    <property type="entry name" value="P-loop containing nucleoside triphosphate hydrolases"/>
    <property type="match status" value="1"/>
</dbReference>
<dbReference type="InterPro" id="IPR017871">
    <property type="entry name" value="ABC_transporter-like_CS"/>
</dbReference>
<comment type="similarity">
    <text evidence="9">Belongs to the ABC transporter superfamily. Lipid exporter (TC 3.A.1.106) family.</text>
</comment>
<dbReference type="Gene3D" id="3.40.50.300">
    <property type="entry name" value="P-loop containing nucleotide triphosphate hydrolases"/>
    <property type="match status" value="1"/>
</dbReference>
<dbReference type="InterPro" id="IPR036640">
    <property type="entry name" value="ABC1_TM_sf"/>
</dbReference>
<feature type="compositionally biased region" description="Gly residues" evidence="10">
    <location>
        <begin position="114"/>
        <end position="126"/>
    </location>
</feature>
<evidence type="ECO:0000259" key="12">
    <source>
        <dbReference type="PROSITE" id="PS50929"/>
    </source>
</evidence>